<gene>
    <name evidence="4" type="ORF">D7294_27305</name>
</gene>
<evidence type="ECO:0000259" key="3">
    <source>
        <dbReference type="Pfam" id="PF01757"/>
    </source>
</evidence>
<dbReference type="RefSeq" id="WP_120684448.1">
    <property type="nucleotide sequence ID" value="NZ_RBAL01000023.1"/>
</dbReference>
<dbReference type="PANTHER" id="PTHR37312:SF1">
    <property type="entry name" value="MEMBRANE-BOUND ACYLTRANSFERASE YKRP-RELATED"/>
    <property type="match status" value="1"/>
</dbReference>
<dbReference type="OrthoDB" id="6623990at2"/>
<keyword evidence="5" id="KW-1185">Reference proteome</keyword>
<feature type="domain" description="Acyltransferase 3" evidence="3">
    <location>
        <begin position="39"/>
        <end position="342"/>
    </location>
</feature>
<accession>A0A3A9YQ83</accession>
<dbReference type="InterPro" id="IPR002656">
    <property type="entry name" value="Acyl_transf_3_dom"/>
</dbReference>
<dbReference type="GO" id="GO:0016747">
    <property type="term" value="F:acyltransferase activity, transferring groups other than amino-acyl groups"/>
    <property type="evidence" value="ECO:0007669"/>
    <property type="project" value="InterPro"/>
</dbReference>
<dbReference type="Pfam" id="PF01757">
    <property type="entry name" value="Acyl_transf_3"/>
    <property type="match status" value="1"/>
</dbReference>
<feature type="transmembrane region" description="Helical" evidence="2">
    <location>
        <begin position="288"/>
        <end position="308"/>
    </location>
</feature>
<evidence type="ECO:0000256" key="2">
    <source>
        <dbReference type="SAM" id="Phobius"/>
    </source>
</evidence>
<keyword evidence="2" id="KW-0472">Membrane</keyword>
<dbReference type="PANTHER" id="PTHR37312">
    <property type="entry name" value="MEMBRANE-BOUND ACYLTRANSFERASE YKRP-RELATED"/>
    <property type="match status" value="1"/>
</dbReference>
<feature type="transmembrane region" description="Helical" evidence="2">
    <location>
        <begin position="216"/>
        <end position="236"/>
    </location>
</feature>
<feature type="region of interest" description="Disordered" evidence="1">
    <location>
        <begin position="1"/>
        <end position="36"/>
    </location>
</feature>
<evidence type="ECO:0000313" key="5">
    <source>
        <dbReference type="Proteomes" id="UP000272474"/>
    </source>
</evidence>
<keyword evidence="2" id="KW-0812">Transmembrane</keyword>
<dbReference type="InterPro" id="IPR052734">
    <property type="entry name" value="Nod_factor_acetyltransferase"/>
</dbReference>
<evidence type="ECO:0000313" key="4">
    <source>
        <dbReference type="EMBL" id="RKN37644.1"/>
    </source>
</evidence>
<feature type="transmembrane region" description="Helical" evidence="2">
    <location>
        <begin position="103"/>
        <end position="122"/>
    </location>
</feature>
<feature type="transmembrane region" description="Helical" evidence="2">
    <location>
        <begin position="328"/>
        <end position="350"/>
    </location>
</feature>
<feature type="transmembrane region" description="Helical" evidence="2">
    <location>
        <begin position="258"/>
        <end position="281"/>
    </location>
</feature>
<evidence type="ECO:0000256" key="1">
    <source>
        <dbReference type="SAM" id="MobiDB-lite"/>
    </source>
</evidence>
<feature type="transmembrane region" description="Helical" evidence="2">
    <location>
        <begin position="134"/>
        <end position="154"/>
    </location>
</feature>
<feature type="transmembrane region" description="Helical" evidence="2">
    <location>
        <begin position="70"/>
        <end position="91"/>
    </location>
</feature>
<keyword evidence="2" id="KW-1133">Transmembrane helix</keyword>
<protein>
    <recommendedName>
        <fullName evidence="3">Acyltransferase 3 domain-containing protein</fullName>
    </recommendedName>
</protein>
<proteinExistence type="predicted"/>
<organism evidence="4 5">
    <name type="scientific">Streptomyces hoynatensis</name>
    <dbReference type="NCBI Taxonomy" id="1141874"/>
    <lineage>
        <taxon>Bacteria</taxon>
        <taxon>Bacillati</taxon>
        <taxon>Actinomycetota</taxon>
        <taxon>Actinomycetes</taxon>
        <taxon>Kitasatosporales</taxon>
        <taxon>Streptomycetaceae</taxon>
        <taxon>Streptomyces</taxon>
    </lineage>
</organism>
<reference evidence="4 5" key="1">
    <citation type="journal article" date="2014" name="Int. J. Syst. Evol. Microbiol.">
        <title>Streptomyces hoynatensis sp. nov., isolated from deep marine sediment.</title>
        <authorList>
            <person name="Veyisoglu A."/>
            <person name="Sahin N."/>
        </authorList>
    </citation>
    <scope>NUCLEOTIDE SEQUENCE [LARGE SCALE GENOMIC DNA]</scope>
    <source>
        <strain evidence="4 5">KCTC 29097</strain>
    </source>
</reference>
<sequence length="379" mass="41673">MLHVRNQEAPPSAARGTAADPPPAVTDGSAQLTPKPRDPFFDNAKYLAIVLVALGHAWSPMRGDSQTAAALYLFVYAFHMPAFILIAGYFSRGFTGRPDQLRRLITGIGAPYLVFEVLYVLFKRWGDADPDYPLSVLDPFYVTWFLVALFVWRLTAPVWRIVRRPLPVALGIAAVGSVSPHIGSDLNLQRILQLLPYFVLGLQLRREHFELVRRPGARVAAAVLLPVALGLAYWAAPHVDAGWFYRTSSAQEMGAEPWAGVLLSLALFGCGLLLTACFLALVPGRRMWFTALGAGTIYGYLLHGFFIQGSRWWGWYEAPGADSPGGRVVITLIAAVLMTALCTGPVRRVFHYLVEPRMDWAFTHEATRVGQPAGQGRAG</sequence>
<comment type="caution">
    <text evidence="4">The sequence shown here is derived from an EMBL/GenBank/DDBJ whole genome shotgun (WGS) entry which is preliminary data.</text>
</comment>
<name>A0A3A9YQ83_9ACTN</name>
<dbReference type="EMBL" id="RBAL01000023">
    <property type="protein sequence ID" value="RKN37644.1"/>
    <property type="molecule type" value="Genomic_DNA"/>
</dbReference>
<dbReference type="Proteomes" id="UP000272474">
    <property type="component" value="Unassembled WGS sequence"/>
</dbReference>
<dbReference type="AlphaFoldDB" id="A0A3A9YQ83"/>